<protein>
    <submittedName>
        <fullName evidence="3">Uncharacterized protein</fullName>
    </submittedName>
</protein>
<evidence type="ECO:0000313" key="3">
    <source>
        <dbReference type="EMBL" id="KAL1519963.1"/>
    </source>
</evidence>
<keyword evidence="2" id="KW-0732">Signal</keyword>
<comment type="caution">
    <text evidence="3">The sequence shown here is derived from an EMBL/GenBank/DDBJ whole genome shotgun (WGS) entry which is preliminary data.</text>
</comment>
<dbReference type="EMBL" id="JBGBPQ010000009">
    <property type="protein sequence ID" value="KAL1519963.1"/>
    <property type="molecule type" value="Genomic_DNA"/>
</dbReference>
<keyword evidence="1" id="KW-0472">Membrane</keyword>
<feature type="transmembrane region" description="Helical" evidence="1">
    <location>
        <begin position="138"/>
        <end position="159"/>
    </location>
</feature>
<dbReference type="AlphaFoldDB" id="A0AB34JEN8"/>
<gene>
    <name evidence="3" type="ORF">AB1Y20_023449</name>
</gene>
<name>A0AB34JEN8_PRYPA</name>
<reference evidence="3 4" key="1">
    <citation type="journal article" date="2024" name="Science">
        <title>Giant polyketide synthase enzymes in the biosynthesis of giant marine polyether toxins.</title>
        <authorList>
            <person name="Fallon T.R."/>
            <person name="Shende V.V."/>
            <person name="Wierzbicki I.H."/>
            <person name="Pendleton A.L."/>
            <person name="Watervoot N.F."/>
            <person name="Auber R.P."/>
            <person name="Gonzalez D.J."/>
            <person name="Wisecaver J.H."/>
            <person name="Moore B.S."/>
        </authorList>
    </citation>
    <scope>NUCLEOTIDE SEQUENCE [LARGE SCALE GENOMIC DNA]</scope>
    <source>
        <strain evidence="3 4">12B1</strain>
    </source>
</reference>
<keyword evidence="4" id="KW-1185">Reference proteome</keyword>
<proteinExistence type="predicted"/>
<feature type="signal peptide" evidence="2">
    <location>
        <begin position="1"/>
        <end position="18"/>
    </location>
</feature>
<dbReference type="Proteomes" id="UP001515480">
    <property type="component" value="Unassembled WGS sequence"/>
</dbReference>
<feature type="chain" id="PRO_5044222756" evidence="2">
    <location>
        <begin position="19"/>
        <end position="162"/>
    </location>
</feature>
<sequence length="162" mass="17907">MAICQLLAVLCIARAANALQPAAAPLFHTRHAARSCIPRSSGDPPLAPREEGLLSLAEISETLRETCEYALRKRNAERKLAGQPEYESLEAMVDAYMEYEGRELGYSRAKCESEVVRFLQRRALLEEGYASWKDPQTVATFLLLAIIVVGLASQLPTLLGQM</sequence>
<keyword evidence="1" id="KW-1133">Transmembrane helix</keyword>
<organism evidence="3 4">
    <name type="scientific">Prymnesium parvum</name>
    <name type="common">Toxic golden alga</name>
    <dbReference type="NCBI Taxonomy" id="97485"/>
    <lineage>
        <taxon>Eukaryota</taxon>
        <taxon>Haptista</taxon>
        <taxon>Haptophyta</taxon>
        <taxon>Prymnesiophyceae</taxon>
        <taxon>Prymnesiales</taxon>
        <taxon>Prymnesiaceae</taxon>
        <taxon>Prymnesium</taxon>
    </lineage>
</organism>
<evidence type="ECO:0000313" key="4">
    <source>
        <dbReference type="Proteomes" id="UP001515480"/>
    </source>
</evidence>
<evidence type="ECO:0000256" key="2">
    <source>
        <dbReference type="SAM" id="SignalP"/>
    </source>
</evidence>
<evidence type="ECO:0000256" key="1">
    <source>
        <dbReference type="SAM" id="Phobius"/>
    </source>
</evidence>
<accession>A0AB34JEN8</accession>
<keyword evidence="1" id="KW-0812">Transmembrane</keyword>